<evidence type="ECO:0000313" key="2">
    <source>
        <dbReference type="EMBL" id="KAK4751890.1"/>
    </source>
</evidence>
<comment type="caution">
    <text evidence="2">The sequence shown here is derived from an EMBL/GenBank/DDBJ whole genome shotgun (WGS) entry which is preliminary data.</text>
</comment>
<dbReference type="PANTHER" id="PTHR31066:SF47">
    <property type="entry name" value="PB1 DOMAIN-CONTAINING PROTEIN"/>
    <property type="match status" value="1"/>
</dbReference>
<dbReference type="EMBL" id="JAXIOK010000016">
    <property type="protein sequence ID" value="KAK4751890.1"/>
    <property type="molecule type" value="Genomic_DNA"/>
</dbReference>
<dbReference type="Proteomes" id="UP001345219">
    <property type="component" value="Chromosome 16"/>
</dbReference>
<dbReference type="Gene3D" id="3.10.20.90">
    <property type="entry name" value="Phosphatidylinositol 3-kinase Catalytic Subunit, Chain A, domain 1"/>
    <property type="match status" value="1"/>
</dbReference>
<dbReference type="SUPFAM" id="SSF54277">
    <property type="entry name" value="CAD &amp; PB1 domains"/>
    <property type="match status" value="1"/>
</dbReference>
<dbReference type="SMART" id="SM00666">
    <property type="entry name" value="PB1"/>
    <property type="match status" value="1"/>
</dbReference>
<dbReference type="CDD" id="cd06410">
    <property type="entry name" value="PB1_UP2"/>
    <property type="match status" value="1"/>
</dbReference>
<organism evidence="2 3">
    <name type="scientific">Trapa incisa</name>
    <dbReference type="NCBI Taxonomy" id="236973"/>
    <lineage>
        <taxon>Eukaryota</taxon>
        <taxon>Viridiplantae</taxon>
        <taxon>Streptophyta</taxon>
        <taxon>Embryophyta</taxon>
        <taxon>Tracheophyta</taxon>
        <taxon>Spermatophyta</taxon>
        <taxon>Magnoliopsida</taxon>
        <taxon>eudicotyledons</taxon>
        <taxon>Gunneridae</taxon>
        <taxon>Pentapetalae</taxon>
        <taxon>rosids</taxon>
        <taxon>malvids</taxon>
        <taxon>Myrtales</taxon>
        <taxon>Lythraceae</taxon>
        <taxon>Trapa</taxon>
    </lineage>
</organism>
<accession>A0AAN7JQ63</accession>
<protein>
    <recommendedName>
        <fullName evidence="1">PB1 domain-containing protein</fullName>
    </recommendedName>
</protein>
<dbReference type="InterPro" id="IPR053198">
    <property type="entry name" value="Gynoecium_Dev_Regulator"/>
</dbReference>
<dbReference type="Pfam" id="PF00564">
    <property type="entry name" value="PB1"/>
    <property type="match status" value="1"/>
</dbReference>
<dbReference type="PANTHER" id="PTHR31066">
    <property type="entry name" value="OS05G0427100 PROTEIN-RELATED"/>
    <property type="match status" value="1"/>
</dbReference>
<dbReference type="AlphaFoldDB" id="A0AAN7JQ63"/>
<evidence type="ECO:0000313" key="3">
    <source>
        <dbReference type="Proteomes" id="UP001345219"/>
    </source>
</evidence>
<evidence type="ECO:0000259" key="1">
    <source>
        <dbReference type="SMART" id="SM00666"/>
    </source>
</evidence>
<feature type="domain" description="PB1" evidence="1">
    <location>
        <begin position="35"/>
        <end position="121"/>
    </location>
</feature>
<dbReference type="InterPro" id="IPR000270">
    <property type="entry name" value="PB1_dom"/>
</dbReference>
<name>A0AAN7JQ63_9MYRT</name>
<reference evidence="2 3" key="1">
    <citation type="journal article" date="2023" name="Hortic Res">
        <title>Pangenome of water caltrop reveals structural variations and asymmetric subgenome divergence after allopolyploidization.</title>
        <authorList>
            <person name="Zhang X."/>
            <person name="Chen Y."/>
            <person name="Wang L."/>
            <person name="Yuan Y."/>
            <person name="Fang M."/>
            <person name="Shi L."/>
            <person name="Lu R."/>
            <person name="Comes H.P."/>
            <person name="Ma Y."/>
            <person name="Chen Y."/>
            <person name="Huang G."/>
            <person name="Zhou Y."/>
            <person name="Zheng Z."/>
            <person name="Qiu Y."/>
        </authorList>
    </citation>
    <scope>NUCLEOTIDE SEQUENCE [LARGE SCALE GENOMIC DNA]</scope>
    <source>
        <tissue evidence="2">Roots</tissue>
    </source>
</reference>
<gene>
    <name evidence="2" type="ORF">SAY87_020688</name>
</gene>
<keyword evidence="3" id="KW-1185">Reference proteome</keyword>
<sequence>MMVSGSGEEAASAPMSPKNKVKFLCSHGGKILPRPGDGHLKYVGGETRIVSIPHGTLFSELMKKLSALFEGDMILKYQLAAEDLDSLVSVKSDEDLKHMFDEHDRHASLGSPMLRAFLFPTVATVVEIQSATSLDPHALEQRYIDAVNGIIRVNPSPNASLHPPQKALFGPHSPGRVTFSISSACSSPKSLSRDSNPEYASLAHDAASLRSYHGNNNNNNHVHPMMHKVQSSPVLYGLGNVPHGGHGTMYSPNHQQYGHYYGPNHHHSHQHPSSYHPPRPLHMETYRGTGHDKLPAGGSMAGRVDIGKSPMILGMGLHYMGGRSYRAGGGNNLGYSDDYGSYGYRRHDRDGSLPQSPEMAVWEGQCYNKGEQS</sequence>
<proteinExistence type="predicted"/>